<accession>A0A852WYH0</accession>
<dbReference type="SUPFAM" id="SSF54427">
    <property type="entry name" value="NTF2-like"/>
    <property type="match status" value="1"/>
</dbReference>
<protein>
    <recommendedName>
        <fullName evidence="1">DUF4440 domain-containing protein</fullName>
    </recommendedName>
</protein>
<keyword evidence="3" id="KW-1185">Reference proteome</keyword>
<dbReference type="RefSeq" id="WP_179461638.1">
    <property type="nucleotide sequence ID" value="NZ_JACBZX010000001.1"/>
</dbReference>
<comment type="caution">
    <text evidence="2">The sequence shown here is derived from an EMBL/GenBank/DDBJ whole genome shotgun (WGS) entry which is preliminary data.</text>
</comment>
<dbReference type="Gene3D" id="3.10.450.50">
    <property type="match status" value="1"/>
</dbReference>
<feature type="domain" description="DUF4440" evidence="1">
    <location>
        <begin position="21"/>
        <end position="130"/>
    </location>
</feature>
<dbReference type="Pfam" id="PF14534">
    <property type="entry name" value="DUF4440"/>
    <property type="match status" value="1"/>
</dbReference>
<dbReference type="InterPro" id="IPR027843">
    <property type="entry name" value="DUF4440"/>
</dbReference>
<dbReference type="AlphaFoldDB" id="A0A852WYH0"/>
<dbReference type="Proteomes" id="UP000592181">
    <property type="component" value="Unassembled WGS sequence"/>
</dbReference>
<dbReference type="InterPro" id="IPR032710">
    <property type="entry name" value="NTF2-like_dom_sf"/>
</dbReference>
<sequence>MTGTDRENQKSATPMSLHEQLTAQHRAMSRAMVDADTRALGSLLASSYTLTHMTGTEQTSARWLEEIASGEMDYHHVEDVDVTVSDGEGAEAAAPELTVRSLTDATIWGSRATWRLQLRHTFVRGEAGWLFARTVASTW</sequence>
<evidence type="ECO:0000259" key="1">
    <source>
        <dbReference type="Pfam" id="PF14534"/>
    </source>
</evidence>
<proteinExistence type="predicted"/>
<organism evidence="2 3">
    <name type="scientific">Janibacter alkaliphilus</name>
    <dbReference type="NCBI Taxonomy" id="1069963"/>
    <lineage>
        <taxon>Bacteria</taxon>
        <taxon>Bacillati</taxon>
        <taxon>Actinomycetota</taxon>
        <taxon>Actinomycetes</taxon>
        <taxon>Micrococcales</taxon>
        <taxon>Intrasporangiaceae</taxon>
        <taxon>Janibacter</taxon>
    </lineage>
</organism>
<reference evidence="2 3" key="1">
    <citation type="submission" date="2020-07" db="EMBL/GenBank/DDBJ databases">
        <title>Sequencing the genomes of 1000 actinobacteria strains.</title>
        <authorList>
            <person name="Klenk H.-P."/>
        </authorList>
    </citation>
    <scope>NUCLEOTIDE SEQUENCE [LARGE SCALE GENOMIC DNA]</scope>
    <source>
        <strain evidence="2 3">DSM 24723</strain>
    </source>
</reference>
<dbReference type="EMBL" id="JACBZX010000001">
    <property type="protein sequence ID" value="NYG36072.1"/>
    <property type="molecule type" value="Genomic_DNA"/>
</dbReference>
<evidence type="ECO:0000313" key="2">
    <source>
        <dbReference type="EMBL" id="NYG36072.1"/>
    </source>
</evidence>
<evidence type="ECO:0000313" key="3">
    <source>
        <dbReference type="Proteomes" id="UP000592181"/>
    </source>
</evidence>
<name>A0A852WYH0_9MICO</name>
<gene>
    <name evidence="2" type="ORF">BJY28_000541</name>
</gene>